<evidence type="ECO:0000256" key="1">
    <source>
        <dbReference type="ARBA" id="ARBA00007074"/>
    </source>
</evidence>
<feature type="chain" id="PRO_5035862480" evidence="5">
    <location>
        <begin position="31"/>
        <end position="334"/>
    </location>
</feature>
<dbReference type="PANTHER" id="PTHR47053:SF1">
    <property type="entry name" value="MUREIN DD-ENDOPEPTIDASE MEPH-RELATED"/>
    <property type="match status" value="1"/>
</dbReference>
<dbReference type="GO" id="GO:0006508">
    <property type="term" value="P:proteolysis"/>
    <property type="evidence" value="ECO:0007669"/>
    <property type="project" value="UniProtKB-KW"/>
</dbReference>
<evidence type="ECO:0000256" key="4">
    <source>
        <dbReference type="ARBA" id="ARBA00022807"/>
    </source>
</evidence>
<dbReference type="PANTHER" id="PTHR47053">
    <property type="entry name" value="MUREIN DD-ENDOPEPTIDASE MEPH-RELATED"/>
    <property type="match status" value="1"/>
</dbReference>
<evidence type="ECO:0000256" key="5">
    <source>
        <dbReference type="SAM" id="SignalP"/>
    </source>
</evidence>
<dbReference type="AlphaFoldDB" id="A0A8T8HYY0"/>
<sequence length="334" mass="35697">GRAVLGMSATAAVIVAALVAAVALWPEAPADSSPAPASSQVEARAEQYVYERLTDPARTVVRQAGDVVAVLTDTARTAVLTGPRRSFSEPQATRATVNTSSWVRLLPQPWGAGAEGGAWVGEWLPPARQDTSPDVLAIATEYLIDAPDEADAAGVRFRGDASFGPVKASGAGRQEQSDFYDYLGVPWQFPDGPRPEPEPGRYGAVDCSGYVRLVFGYRLGMPLLGTNTAGPGLPRRAYAISEFGPGVQLVPNERRRAVDYGRLQPGDLVFFEVEDDPDTLDHVGIYLGLDDAGHHRFISSRERINGPTLGDVGGTSLLDDGGFYSTAWRSARRL</sequence>
<organism evidence="7 8">
    <name type="scientific">Saccharothrix algeriensis</name>
    <dbReference type="NCBI Taxonomy" id="173560"/>
    <lineage>
        <taxon>Bacteria</taxon>
        <taxon>Bacillati</taxon>
        <taxon>Actinomycetota</taxon>
        <taxon>Actinomycetes</taxon>
        <taxon>Pseudonocardiales</taxon>
        <taxon>Pseudonocardiaceae</taxon>
        <taxon>Saccharothrix</taxon>
    </lineage>
</organism>
<evidence type="ECO:0000313" key="8">
    <source>
        <dbReference type="Proteomes" id="UP000671828"/>
    </source>
</evidence>
<protein>
    <submittedName>
        <fullName evidence="7">C40 family peptidase</fullName>
    </submittedName>
</protein>
<accession>A0A8T8HYY0</accession>
<feature type="signal peptide" evidence="5">
    <location>
        <begin position="1"/>
        <end position="30"/>
    </location>
</feature>
<keyword evidence="2" id="KW-0645">Protease</keyword>
<keyword evidence="4" id="KW-0788">Thiol protease</keyword>
<dbReference type="Pfam" id="PF00877">
    <property type="entry name" value="NLPC_P60"/>
    <property type="match status" value="1"/>
</dbReference>
<gene>
    <name evidence="7" type="ORF">J7S33_28795</name>
</gene>
<dbReference type="GO" id="GO:0008234">
    <property type="term" value="F:cysteine-type peptidase activity"/>
    <property type="evidence" value="ECO:0007669"/>
    <property type="project" value="UniProtKB-KW"/>
</dbReference>
<reference evidence="7" key="1">
    <citation type="submission" date="2021-04" db="EMBL/GenBank/DDBJ databases">
        <title>Saccharothrix algeriensis WGS.</title>
        <authorList>
            <person name="Stuskova K."/>
            <person name="Hakalova E."/>
            <person name="Tebbal A.B."/>
            <person name="Eichmeier A."/>
        </authorList>
    </citation>
    <scope>NUCLEOTIDE SEQUENCE</scope>
    <source>
        <strain evidence="7">NRRL B-24137</strain>
    </source>
</reference>
<feature type="non-terminal residue" evidence="7">
    <location>
        <position position="1"/>
    </location>
</feature>
<dbReference type="SUPFAM" id="SSF54001">
    <property type="entry name" value="Cysteine proteinases"/>
    <property type="match status" value="1"/>
</dbReference>
<dbReference type="Proteomes" id="UP000671828">
    <property type="component" value="Chromosome"/>
</dbReference>
<evidence type="ECO:0000256" key="3">
    <source>
        <dbReference type="ARBA" id="ARBA00022801"/>
    </source>
</evidence>
<keyword evidence="3" id="KW-0378">Hydrolase</keyword>
<dbReference type="Gene3D" id="3.90.1720.10">
    <property type="entry name" value="endopeptidase domain like (from Nostoc punctiforme)"/>
    <property type="match status" value="1"/>
</dbReference>
<evidence type="ECO:0000256" key="2">
    <source>
        <dbReference type="ARBA" id="ARBA00022670"/>
    </source>
</evidence>
<evidence type="ECO:0000259" key="6">
    <source>
        <dbReference type="PROSITE" id="PS51935"/>
    </source>
</evidence>
<comment type="similarity">
    <text evidence="1">Belongs to the peptidase C40 family.</text>
</comment>
<dbReference type="InterPro" id="IPR051202">
    <property type="entry name" value="Peptidase_C40"/>
</dbReference>
<dbReference type="InterPro" id="IPR000064">
    <property type="entry name" value="NLP_P60_dom"/>
</dbReference>
<evidence type="ECO:0000313" key="7">
    <source>
        <dbReference type="EMBL" id="QTR02954.1"/>
    </source>
</evidence>
<keyword evidence="5" id="KW-0732">Signal</keyword>
<feature type="domain" description="NlpC/P60" evidence="6">
    <location>
        <begin position="169"/>
        <end position="334"/>
    </location>
</feature>
<dbReference type="PROSITE" id="PS51935">
    <property type="entry name" value="NLPC_P60"/>
    <property type="match status" value="1"/>
</dbReference>
<name>A0A8T8HYY0_9PSEU</name>
<dbReference type="InterPro" id="IPR038765">
    <property type="entry name" value="Papain-like_cys_pep_sf"/>
</dbReference>
<dbReference type="EMBL" id="CP072788">
    <property type="protein sequence ID" value="QTR02954.1"/>
    <property type="molecule type" value="Genomic_DNA"/>
</dbReference>
<proteinExistence type="inferred from homology"/>